<evidence type="ECO:0000256" key="1">
    <source>
        <dbReference type="SAM" id="MobiDB-lite"/>
    </source>
</evidence>
<name>A0ABN9L1P3_9NEOB</name>
<dbReference type="InterPro" id="IPR036397">
    <property type="entry name" value="RNaseH_sf"/>
</dbReference>
<keyword evidence="3" id="KW-1185">Reference proteome</keyword>
<dbReference type="Gene3D" id="3.30.420.10">
    <property type="entry name" value="Ribonuclease H-like superfamily/Ribonuclease H"/>
    <property type="match status" value="1"/>
</dbReference>
<evidence type="ECO:0000313" key="2">
    <source>
        <dbReference type="EMBL" id="CAJ0930822.1"/>
    </source>
</evidence>
<dbReference type="PANTHER" id="PTHR16166">
    <property type="entry name" value="VACUOLAR PROTEIN SORTING-ASSOCIATED PROTEIN VPS13"/>
    <property type="match status" value="1"/>
</dbReference>
<dbReference type="EMBL" id="CAUEEQ010007246">
    <property type="protein sequence ID" value="CAJ0930822.1"/>
    <property type="molecule type" value="Genomic_DNA"/>
</dbReference>
<dbReference type="Proteomes" id="UP001176940">
    <property type="component" value="Unassembled WGS sequence"/>
</dbReference>
<feature type="region of interest" description="Disordered" evidence="1">
    <location>
        <begin position="272"/>
        <end position="326"/>
    </location>
</feature>
<accession>A0ABN9L1P3</accession>
<gene>
    <name evidence="2" type="ORF">RIMI_LOCUS4491887</name>
</gene>
<feature type="compositionally biased region" description="Basic and acidic residues" evidence="1">
    <location>
        <begin position="285"/>
        <end position="326"/>
    </location>
</feature>
<evidence type="ECO:0000313" key="3">
    <source>
        <dbReference type="Proteomes" id="UP001176940"/>
    </source>
</evidence>
<proteinExistence type="predicted"/>
<sequence>MPDLTWLECLQFLQDEGIEAMDWPARSPDLNPIGHIWDIMSRTIHQRHVAPQTVQELVDALVQSTGLLVDVSISDHSIVIKFSDYYEGAAPALIMNHTPRSKLTYSQSGIEEETVLMPGETKLFAWADPTGTKKLIWTYSQNKGELDLLKDESGQFAYNHEIQIHWVSFLDGRQRVLLFTEDVALVTKARQAEEMEQPDQEVNISIHSLGLSLINNETKQEISYIGITSSGVIWELMPKQKWKPFNQKQILQLEQAYEKYLPGEQCRWTKLDGNFEGRQSTPVPQREDKKRTSSYEDERPRTGPRRPSDRSARPWRRCSDTDNDSDRCSVAVWSLESCHTDRSPATNDAGNQGKHRILTYRCLSSSAALCFSALLLYCLGAGKQSGDVTALLSGSQTVQEECRAQRWRTDGCRCIIEYNVNCSFILLTSDNMSTNFQAINFVLCQKRVNIGLLSAALRLVTRCLPWLPVKTSLDRRHTRRTSDVDNQLPGSMFPAVFHPVAPPKSIALDSEPKPFIDVSIITRFNEFSKVMQFKYFMVLIQCMALKIDQGFLAAIMGLFTPSSLPEVEKQRVTTAPAQAYFALLRAEDSTAVRRRRKGQRPGACALQYFVCPQQGRANYACAGAVAEDQKRTYCNEDGRRRSGPETPIRPNQQRDRPWVTGSL</sequence>
<reference evidence="2" key="1">
    <citation type="submission" date="2023-07" db="EMBL/GenBank/DDBJ databases">
        <authorList>
            <person name="Stuckert A."/>
        </authorList>
    </citation>
    <scope>NUCLEOTIDE SEQUENCE</scope>
</reference>
<comment type="caution">
    <text evidence="2">The sequence shown here is derived from an EMBL/GenBank/DDBJ whole genome shotgun (WGS) entry which is preliminary data.</text>
</comment>
<dbReference type="PANTHER" id="PTHR16166:SF125">
    <property type="entry name" value="INTERMEMBRANE LIPID TRANSFER PROTEIN VPS13C"/>
    <property type="match status" value="1"/>
</dbReference>
<feature type="region of interest" description="Disordered" evidence="1">
    <location>
        <begin position="635"/>
        <end position="663"/>
    </location>
</feature>
<dbReference type="InterPro" id="IPR026847">
    <property type="entry name" value="VPS13"/>
</dbReference>
<organism evidence="2 3">
    <name type="scientific">Ranitomeya imitator</name>
    <name type="common">mimic poison frog</name>
    <dbReference type="NCBI Taxonomy" id="111125"/>
    <lineage>
        <taxon>Eukaryota</taxon>
        <taxon>Metazoa</taxon>
        <taxon>Chordata</taxon>
        <taxon>Craniata</taxon>
        <taxon>Vertebrata</taxon>
        <taxon>Euteleostomi</taxon>
        <taxon>Amphibia</taxon>
        <taxon>Batrachia</taxon>
        <taxon>Anura</taxon>
        <taxon>Neobatrachia</taxon>
        <taxon>Hyloidea</taxon>
        <taxon>Dendrobatidae</taxon>
        <taxon>Dendrobatinae</taxon>
        <taxon>Ranitomeya</taxon>
    </lineage>
</organism>
<protein>
    <submittedName>
        <fullName evidence="2">Uncharacterized protein</fullName>
    </submittedName>
</protein>